<dbReference type="PROSITE" id="PS51186">
    <property type="entry name" value="GNAT"/>
    <property type="match status" value="1"/>
</dbReference>
<feature type="domain" description="N-acetyltransferase" evidence="1">
    <location>
        <begin position="4"/>
        <end position="155"/>
    </location>
</feature>
<gene>
    <name evidence="2" type="ORF">F0P94_15865</name>
</gene>
<organism evidence="2 3">
    <name type="scientific">Adhaeribacter soli</name>
    <dbReference type="NCBI Taxonomy" id="2607655"/>
    <lineage>
        <taxon>Bacteria</taxon>
        <taxon>Pseudomonadati</taxon>
        <taxon>Bacteroidota</taxon>
        <taxon>Cytophagia</taxon>
        <taxon>Cytophagales</taxon>
        <taxon>Hymenobacteraceae</taxon>
        <taxon>Adhaeribacter</taxon>
    </lineage>
</organism>
<dbReference type="AlphaFoldDB" id="A0A5N1IRL4"/>
<evidence type="ECO:0000313" key="2">
    <source>
        <dbReference type="EMBL" id="KAA9327390.1"/>
    </source>
</evidence>
<protein>
    <submittedName>
        <fullName evidence="2">GNAT family N-acetyltransferase</fullName>
    </submittedName>
</protein>
<dbReference type="InterPro" id="IPR000182">
    <property type="entry name" value="GNAT_dom"/>
</dbReference>
<keyword evidence="3" id="KW-1185">Reference proteome</keyword>
<name>A0A5N1IRL4_9BACT</name>
<dbReference type="EMBL" id="VTWT01000009">
    <property type="protein sequence ID" value="KAA9327390.1"/>
    <property type="molecule type" value="Genomic_DNA"/>
</dbReference>
<accession>A0A5N1IRL4</accession>
<comment type="caution">
    <text evidence="2">The sequence shown here is derived from an EMBL/GenBank/DDBJ whole genome shotgun (WGS) entry which is preliminary data.</text>
</comment>
<dbReference type="Proteomes" id="UP000326570">
    <property type="component" value="Unassembled WGS sequence"/>
</dbReference>
<dbReference type="InterPro" id="IPR016181">
    <property type="entry name" value="Acyl_CoA_acyltransferase"/>
</dbReference>
<evidence type="ECO:0000259" key="1">
    <source>
        <dbReference type="PROSITE" id="PS51186"/>
    </source>
</evidence>
<keyword evidence="2" id="KW-0808">Transferase</keyword>
<evidence type="ECO:0000313" key="3">
    <source>
        <dbReference type="Proteomes" id="UP000326570"/>
    </source>
</evidence>
<dbReference type="Pfam" id="PF13527">
    <property type="entry name" value="Acetyltransf_9"/>
    <property type="match status" value="1"/>
</dbReference>
<dbReference type="Gene3D" id="3.40.630.30">
    <property type="match status" value="1"/>
</dbReference>
<dbReference type="GO" id="GO:0016747">
    <property type="term" value="F:acyltransferase activity, transferring groups other than amino-acyl groups"/>
    <property type="evidence" value="ECO:0007669"/>
    <property type="project" value="InterPro"/>
</dbReference>
<dbReference type="SUPFAM" id="SSF55729">
    <property type="entry name" value="Acyl-CoA N-acyltransferases (Nat)"/>
    <property type="match status" value="1"/>
</dbReference>
<reference evidence="2 3" key="1">
    <citation type="submission" date="2019-09" db="EMBL/GenBank/DDBJ databases">
        <title>Genome sequence of Adhaeribacter sp. M2.</title>
        <authorList>
            <person name="Srinivasan S."/>
        </authorList>
    </citation>
    <scope>NUCLEOTIDE SEQUENCE [LARGE SCALE GENOMIC DNA]</scope>
    <source>
        <strain evidence="2 3">M2</strain>
    </source>
</reference>
<sequence>MPEYIVRELDIHEKDINNNIISFLEEAFGKDIDLSKIIRNTYTRNGKTLYLGAFHNERLVAFNCFMAFEFQFNNKTVYAHQSCWAGTSPQYRKKGLFSLLYDEAKRILLDRGSAFIWGAGNSQSQPILINKLGFRKIEMVKVEIPAAFGGKFFIDHYLKKLTQGAGVKVKDAFLPNEAEVMELKLGEFGEEVRIHDRYNNILWGKIKHKEKFGLKLKYLAVGGMVVNKPHLLHILFKEIAAKEKIDYFQIVANKTNTYLHNFLHVRPAANTEALVIYDLAMDTTNANFNFFIGIKDVF</sequence>
<dbReference type="RefSeq" id="WP_150904894.1">
    <property type="nucleotide sequence ID" value="NZ_VTWT01000009.1"/>
</dbReference>
<proteinExistence type="predicted"/>